<dbReference type="AlphaFoldDB" id="A0A371CYQ2"/>
<evidence type="ECO:0000313" key="2">
    <source>
        <dbReference type="Proteomes" id="UP000256964"/>
    </source>
</evidence>
<proteinExistence type="predicted"/>
<reference evidence="1 2" key="1">
    <citation type="journal article" date="2018" name="Biotechnol. Biofuels">
        <title>Integrative visual omics of the white-rot fungus Polyporus brumalis exposes the biotechnological potential of its oxidative enzymes for delignifying raw plant biomass.</title>
        <authorList>
            <person name="Miyauchi S."/>
            <person name="Rancon A."/>
            <person name="Drula E."/>
            <person name="Hage H."/>
            <person name="Chaduli D."/>
            <person name="Favel A."/>
            <person name="Grisel S."/>
            <person name="Henrissat B."/>
            <person name="Herpoel-Gimbert I."/>
            <person name="Ruiz-Duenas F.J."/>
            <person name="Chevret D."/>
            <person name="Hainaut M."/>
            <person name="Lin J."/>
            <person name="Wang M."/>
            <person name="Pangilinan J."/>
            <person name="Lipzen A."/>
            <person name="Lesage-Meessen L."/>
            <person name="Navarro D."/>
            <person name="Riley R."/>
            <person name="Grigoriev I.V."/>
            <person name="Zhou S."/>
            <person name="Raouche S."/>
            <person name="Rosso M.N."/>
        </authorList>
    </citation>
    <scope>NUCLEOTIDE SEQUENCE [LARGE SCALE GENOMIC DNA]</scope>
    <source>
        <strain evidence="1 2">BRFM 1820</strain>
    </source>
</reference>
<gene>
    <name evidence="1" type="ORF">OH76DRAFT_1006427</name>
</gene>
<protein>
    <submittedName>
        <fullName evidence="1">Uncharacterized protein</fullName>
    </submittedName>
</protein>
<evidence type="ECO:0000313" key="1">
    <source>
        <dbReference type="EMBL" id="RDX45396.1"/>
    </source>
</evidence>
<sequence>MSLKALSLSVAQRGEDEIQDSRPRESEPCGFAVQRYSVELVLSGPMRIQGVRKCERMVWMMAYLVWPGEAASFCQDNPRRSDGELAARTPRAHMGCGDVMSGPLHGGDNVVALSSVVILQRPTGALLGTGMERVDLVRPCGRGECLDQLSSIDPCSALSRKQRWRIRSVRPWQKLSKQPI</sequence>
<keyword evidence="2" id="KW-1185">Reference proteome</keyword>
<dbReference type="EMBL" id="KZ857438">
    <property type="protein sequence ID" value="RDX45396.1"/>
    <property type="molecule type" value="Genomic_DNA"/>
</dbReference>
<name>A0A371CYQ2_9APHY</name>
<dbReference type="Proteomes" id="UP000256964">
    <property type="component" value="Unassembled WGS sequence"/>
</dbReference>
<organism evidence="1 2">
    <name type="scientific">Lentinus brumalis</name>
    <dbReference type="NCBI Taxonomy" id="2498619"/>
    <lineage>
        <taxon>Eukaryota</taxon>
        <taxon>Fungi</taxon>
        <taxon>Dikarya</taxon>
        <taxon>Basidiomycota</taxon>
        <taxon>Agaricomycotina</taxon>
        <taxon>Agaricomycetes</taxon>
        <taxon>Polyporales</taxon>
        <taxon>Polyporaceae</taxon>
        <taxon>Lentinus</taxon>
    </lineage>
</organism>
<accession>A0A371CYQ2</accession>